<dbReference type="EMBL" id="CP108222">
    <property type="protein sequence ID" value="WTT18024.1"/>
    <property type="molecule type" value="Genomic_DNA"/>
</dbReference>
<feature type="domain" description="CHAT" evidence="1">
    <location>
        <begin position="37"/>
        <end position="223"/>
    </location>
</feature>
<gene>
    <name evidence="2" type="ORF">OHA22_22000</name>
</gene>
<accession>A0AAU2A3R7</accession>
<evidence type="ECO:0000313" key="2">
    <source>
        <dbReference type="EMBL" id="WTT18024.1"/>
    </source>
</evidence>
<dbReference type="Pfam" id="PF12770">
    <property type="entry name" value="CHAT"/>
    <property type="match status" value="1"/>
</dbReference>
<proteinExistence type="predicted"/>
<name>A0AAU2A3R7_9ACTN</name>
<reference evidence="2" key="1">
    <citation type="submission" date="2022-10" db="EMBL/GenBank/DDBJ databases">
        <title>The complete genomes of actinobacterial strains from the NBC collection.</title>
        <authorList>
            <person name="Joergensen T.S."/>
            <person name="Alvarez Arevalo M."/>
            <person name="Sterndorff E.B."/>
            <person name="Faurdal D."/>
            <person name="Vuksanovic O."/>
            <person name="Mourched A.-S."/>
            <person name="Charusanti P."/>
            <person name="Shaw S."/>
            <person name="Blin K."/>
            <person name="Weber T."/>
        </authorList>
    </citation>
    <scope>NUCLEOTIDE SEQUENCE</scope>
    <source>
        <strain evidence="2">NBC_00093</strain>
    </source>
</reference>
<protein>
    <submittedName>
        <fullName evidence="2">CHAT domain-containing protein</fullName>
    </submittedName>
</protein>
<dbReference type="InterPro" id="IPR024983">
    <property type="entry name" value="CHAT_dom"/>
</dbReference>
<organism evidence="2">
    <name type="scientific">Streptomyces sp. NBC_00093</name>
    <dbReference type="NCBI Taxonomy" id="2975649"/>
    <lineage>
        <taxon>Bacteria</taxon>
        <taxon>Bacillati</taxon>
        <taxon>Actinomycetota</taxon>
        <taxon>Actinomycetes</taxon>
        <taxon>Kitasatosporales</taxon>
        <taxon>Streptomycetaceae</taxon>
        <taxon>Streptomyces</taxon>
    </lineage>
</organism>
<evidence type="ECO:0000259" key="1">
    <source>
        <dbReference type="Pfam" id="PF12770"/>
    </source>
</evidence>
<dbReference type="AlphaFoldDB" id="A0AAU2A3R7"/>
<sequence length="243" mass="25626">MTVDLPPDDELRETLRGLSEAPGVGHPFGAAPGGTSWERVFRPLVAPLVEHSAEGDPIWLVPSGILHHVPLHAVGWRDSVTLCERNPVTVTPSATVTTRLLAPRRGAGGGSVPLVAGSDAERPLAHARTEVETAATALGADGERLVGERATKTAVLARIALGGMDIVHLACHGRFDAAAPLDSWIQPAPDPPAPGPSERLTARELCGLRLDVRLVTLGACERLVAHMSRRSPARHGAWRPPSP</sequence>